<evidence type="ECO:0000313" key="2">
    <source>
        <dbReference type="Proteomes" id="UP000190834"/>
    </source>
</evidence>
<name>A0A1T4NCY0_VIBCI</name>
<dbReference type="AlphaFoldDB" id="A0A1T4NCY0"/>
<sequence>MTSAIMTQERSALRMSQHQSAMLYFVEHHFLADCVKAFYCD</sequence>
<dbReference type="RefSeq" id="WP_269117593.1">
    <property type="nucleotide sequence ID" value="NZ_FUXB01000005.1"/>
</dbReference>
<keyword evidence="2" id="KW-1185">Reference proteome</keyword>
<protein>
    <submittedName>
        <fullName evidence="1">Uncharacterized protein</fullName>
    </submittedName>
</protein>
<organism evidence="1 2">
    <name type="scientific">Vibrio cincinnatiensis DSM 19608</name>
    <dbReference type="NCBI Taxonomy" id="1123491"/>
    <lineage>
        <taxon>Bacteria</taxon>
        <taxon>Pseudomonadati</taxon>
        <taxon>Pseudomonadota</taxon>
        <taxon>Gammaproteobacteria</taxon>
        <taxon>Vibrionales</taxon>
        <taxon>Vibrionaceae</taxon>
        <taxon>Vibrio</taxon>
    </lineage>
</organism>
<accession>A0A1T4NCY0</accession>
<reference evidence="2" key="1">
    <citation type="submission" date="2017-02" db="EMBL/GenBank/DDBJ databases">
        <authorList>
            <person name="Varghese N."/>
            <person name="Submissions S."/>
        </authorList>
    </citation>
    <scope>NUCLEOTIDE SEQUENCE [LARGE SCALE GENOMIC DNA]</scope>
    <source>
        <strain evidence="2">DSM 19608</strain>
    </source>
</reference>
<dbReference type="GeneID" id="80426360"/>
<dbReference type="EMBL" id="FUXB01000005">
    <property type="protein sequence ID" value="SJZ76847.1"/>
    <property type="molecule type" value="Genomic_DNA"/>
</dbReference>
<evidence type="ECO:0000313" key="1">
    <source>
        <dbReference type="EMBL" id="SJZ76847.1"/>
    </source>
</evidence>
<gene>
    <name evidence="1" type="ORF">SAMN02745782_01316</name>
</gene>
<dbReference type="STRING" id="1123491.SAMN02745782_01316"/>
<proteinExistence type="predicted"/>
<dbReference type="Proteomes" id="UP000190834">
    <property type="component" value="Unassembled WGS sequence"/>
</dbReference>